<organism evidence="1 2">
    <name type="scientific">Gossypium arboreum</name>
    <name type="common">Tree cotton</name>
    <name type="synonym">Gossypium nanking</name>
    <dbReference type="NCBI Taxonomy" id="29729"/>
    <lineage>
        <taxon>Eukaryota</taxon>
        <taxon>Viridiplantae</taxon>
        <taxon>Streptophyta</taxon>
        <taxon>Embryophyta</taxon>
        <taxon>Tracheophyta</taxon>
        <taxon>Spermatophyta</taxon>
        <taxon>Magnoliopsida</taxon>
        <taxon>eudicotyledons</taxon>
        <taxon>Gunneridae</taxon>
        <taxon>Pentapetalae</taxon>
        <taxon>rosids</taxon>
        <taxon>malvids</taxon>
        <taxon>Malvales</taxon>
        <taxon>Malvaceae</taxon>
        <taxon>Malvoideae</taxon>
        <taxon>Gossypium</taxon>
    </lineage>
</organism>
<accession>A0ABR0Q4D3</accession>
<evidence type="ECO:0000313" key="2">
    <source>
        <dbReference type="Proteomes" id="UP001358586"/>
    </source>
</evidence>
<dbReference type="Proteomes" id="UP001358586">
    <property type="component" value="Chromosome 5"/>
</dbReference>
<dbReference type="EMBL" id="JARKNE010000005">
    <property type="protein sequence ID" value="KAK5834189.1"/>
    <property type="molecule type" value="Genomic_DNA"/>
</dbReference>
<gene>
    <name evidence="1" type="ORF">PVK06_018063</name>
</gene>
<evidence type="ECO:0008006" key="3">
    <source>
        <dbReference type="Google" id="ProtNLM"/>
    </source>
</evidence>
<name>A0ABR0Q4D3_GOSAR</name>
<proteinExistence type="predicted"/>
<comment type="caution">
    <text evidence="1">The sequence shown here is derived from an EMBL/GenBank/DDBJ whole genome shotgun (WGS) entry which is preliminary data.</text>
</comment>
<reference evidence="1 2" key="1">
    <citation type="submission" date="2023-03" db="EMBL/GenBank/DDBJ databases">
        <title>WGS of Gossypium arboreum.</title>
        <authorList>
            <person name="Yu D."/>
        </authorList>
    </citation>
    <scope>NUCLEOTIDE SEQUENCE [LARGE SCALE GENOMIC DNA]</scope>
    <source>
        <tissue evidence="1">Leaf</tissue>
    </source>
</reference>
<evidence type="ECO:0000313" key="1">
    <source>
        <dbReference type="EMBL" id="KAK5834189.1"/>
    </source>
</evidence>
<sequence>MGLGEISVKRIQGNYFLIEIPDDELYDILKQGDWSYLKEFFIHIPPWSEKLIISERVTWIEVSGIPINYWNYETFKRIAGKWGDIRFPIRIKERGWSEELKSKDNSVKKERKQGMFVKSVSKSESVIGDR</sequence>
<keyword evidence="2" id="KW-1185">Reference proteome</keyword>
<protein>
    <recommendedName>
        <fullName evidence="3">DUF4283 domain-containing protein</fullName>
    </recommendedName>
</protein>